<keyword evidence="2" id="KW-1185">Reference proteome</keyword>
<gene>
    <name evidence="1" type="ORF">V8201_06810</name>
</gene>
<reference evidence="1 2" key="1">
    <citation type="journal article" date="2013" name="Int. J. Syst. Evol. Microbiol.">
        <title>Sphingomonas kyungheensis sp. nov., a bacterium with ginsenoside-converting activity isolated from soil of a ginseng field.</title>
        <authorList>
            <person name="Son H.M."/>
            <person name="Yang J.E."/>
            <person name="Park Y."/>
            <person name="Han C.K."/>
            <person name="Kim S.G."/>
            <person name="Kook M."/>
            <person name="Yi T.H."/>
        </authorList>
    </citation>
    <scope>NUCLEOTIDE SEQUENCE [LARGE SCALE GENOMIC DNA]</scope>
    <source>
        <strain evidence="1 2">LMG 26582</strain>
    </source>
</reference>
<accession>A0ABU8H1D1</accession>
<dbReference type="Proteomes" id="UP001367771">
    <property type="component" value="Unassembled WGS sequence"/>
</dbReference>
<name>A0ABU8H1D1_9SPHN</name>
<evidence type="ECO:0000313" key="2">
    <source>
        <dbReference type="Proteomes" id="UP001367771"/>
    </source>
</evidence>
<dbReference type="EMBL" id="JBBBDM010000002">
    <property type="protein sequence ID" value="MEI5686788.1"/>
    <property type="molecule type" value="Genomic_DNA"/>
</dbReference>
<organism evidence="1 2">
    <name type="scientific">Sphingomonas kyungheensis</name>
    <dbReference type="NCBI Taxonomy" id="1069987"/>
    <lineage>
        <taxon>Bacteria</taxon>
        <taxon>Pseudomonadati</taxon>
        <taxon>Pseudomonadota</taxon>
        <taxon>Alphaproteobacteria</taxon>
        <taxon>Sphingomonadales</taxon>
        <taxon>Sphingomonadaceae</taxon>
        <taxon>Sphingomonas</taxon>
    </lineage>
</organism>
<proteinExistence type="predicted"/>
<protein>
    <submittedName>
        <fullName evidence="1">Uncharacterized protein</fullName>
    </submittedName>
</protein>
<comment type="caution">
    <text evidence="1">The sequence shown here is derived from an EMBL/GenBank/DDBJ whole genome shotgun (WGS) entry which is preliminary data.</text>
</comment>
<sequence>MVQTVAGEVSIEVGQVLLDGPGGIAVTMTPAAAAETGRRLLAAADRIATQSAG</sequence>
<evidence type="ECO:0000313" key="1">
    <source>
        <dbReference type="EMBL" id="MEI5686788.1"/>
    </source>
</evidence>
<dbReference type="RefSeq" id="WP_200870317.1">
    <property type="nucleotide sequence ID" value="NZ_JBBBDM010000002.1"/>
</dbReference>